<proteinExistence type="predicted"/>
<dbReference type="RefSeq" id="XP_001834305.2">
    <property type="nucleotide sequence ID" value="XM_001834253.2"/>
</dbReference>
<gene>
    <name evidence="2" type="ORF">CC1G_11714</name>
</gene>
<dbReference type="GeneID" id="6010817"/>
<dbReference type="EMBL" id="AACS02000010">
    <property type="protein sequence ID" value="EAU87495.2"/>
    <property type="molecule type" value="Genomic_DNA"/>
</dbReference>
<protein>
    <submittedName>
        <fullName evidence="2">Uncharacterized protein</fullName>
    </submittedName>
</protein>
<evidence type="ECO:0000313" key="3">
    <source>
        <dbReference type="Proteomes" id="UP000001861"/>
    </source>
</evidence>
<feature type="compositionally biased region" description="Low complexity" evidence="1">
    <location>
        <begin position="34"/>
        <end position="46"/>
    </location>
</feature>
<dbReference type="KEGG" id="cci:CC1G_11714"/>
<feature type="compositionally biased region" description="Basic and acidic residues" evidence="1">
    <location>
        <begin position="172"/>
        <end position="195"/>
    </location>
</feature>
<feature type="region of interest" description="Disordered" evidence="1">
    <location>
        <begin position="23"/>
        <end position="255"/>
    </location>
</feature>
<sequence>MTNLDSQSDSSTLHFTAEGIISATAPSFHRRQGPPASDATSSSSAPQAVTQAEAGHRTQENSQIASSQVGTEGVKGSASAPPRHQPGSRAPTPPRSVRDESRDRQAGWDDRRPYNERDDRRPYSDRDDRRSYYDREDSRRPYDDRDDRRPYCNRDYRYDPRGGRRPYPPRRGYPDSRRYPGDDRYYYDRDHRRPPLPEPQRQSSSPSPSPSPRPSLPRSPSPSSSTSNTTYPRSRSHTPASSTNHNHNHSKSGFRSYIHTKSNKGYNYNTLANQNYYSHTEGTSYVWTATGRPRGAAASSWQGPDPSNPIHHLKFACKPTFDGNAATPTSYYSTISSYNALRSANSHWRSQKLPSPPTESIVLPKVEECTADVRDHDSYWRGVNERLFGHLEEFRVLGEEGKAMFRKVLNRVPPSPRMF</sequence>
<feature type="compositionally biased region" description="Basic and acidic residues" evidence="1">
    <location>
        <begin position="96"/>
        <end position="162"/>
    </location>
</feature>
<feature type="compositionally biased region" description="Polar residues" evidence="1">
    <location>
        <begin position="60"/>
        <end position="70"/>
    </location>
</feature>
<dbReference type="VEuPathDB" id="FungiDB:CC1G_11714"/>
<feature type="compositionally biased region" description="Pro residues" evidence="1">
    <location>
        <begin position="207"/>
        <end position="220"/>
    </location>
</feature>
<name>A8NJV9_COPC7</name>
<dbReference type="Proteomes" id="UP000001861">
    <property type="component" value="Unassembled WGS sequence"/>
</dbReference>
<dbReference type="AlphaFoldDB" id="A8NJV9"/>
<comment type="caution">
    <text evidence="2">The sequence shown here is derived from an EMBL/GenBank/DDBJ whole genome shotgun (WGS) entry which is preliminary data.</text>
</comment>
<evidence type="ECO:0000313" key="2">
    <source>
        <dbReference type="EMBL" id="EAU87495.2"/>
    </source>
</evidence>
<keyword evidence="3" id="KW-1185">Reference proteome</keyword>
<dbReference type="InParanoid" id="A8NJV9"/>
<evidence type="ECO:0000256" key="1">
    <source>
        <dbReference type="SAM" id="MobiDB-lite"/>
    </source>
</evidence>
<dbReference type="HOGENOM" id="CLU_655539_0_0_1"/>
<organism evidence="2 3">
    <name type="scientific">Coprinopsis cinerea (strain Okayama-7 / 130 / ATCC MYA-4618 / FGSC 9003)</name>
    <name type="common">Inky cap fungus</name>
    <name type="synonym">Hormographiella aspergillata</name>
    <dbReference type="NCBI Taxonomy" id="240176"/>
    <lineage>
        <taxon>Eukaryota</taxon>
        <taxon>Fungi</taxon>
        <taxon>Dikarya</taxon>
        <taxon>Basidiomycota</taxon>
        <taxon>Agaricomycotina</taxon>
        <taxon>Agaricomycetes</taxon>
        <taxon>Agaricomycetidae</taxon>
        <taxon>Agaricales</taxon>
        <taxon>Agaricineae</taxon>
        <taxon>Psathyrellaceae</taxon>
        <taxon>Coprinopsis</taxon>
    </lineage>
</organism>
<feature type="compositionally biased region" description="Low complexity" evidence="1">
    <location>
        <begin position="221"/>
        <end position="233"/>
    </location>
</feature>
<accession>A8NJV9</accession>
<reference evidence="2 3" key="1">
    <citation type="journal article" date="2010" name="Proc. Natl. Acad. Sci. U.S.A.">
        <title>Insights into evolution of multicellular fungi from the assembled chromosomes of the mushroom Coprinopsis cinerea (Coprinus cinereus).</title>
        <authorList>
            <person name="Stajich J.E."/>
            <person name="Wilke S.K."/>
            <person name="Ahren D."/>
            <person name="Au C.H."/>
            <person name="Birren B.W."/>
            <person name="Borodovsky M."/>
            <person name="Burns C."/>
            <person name="Canback B."/>
            <person name="Casselton L.A."/>
            <person name="Cheng C.K."/>
            <person name="Deng J."/>
            <person name="Dietrich F.S."/>
            <person name="Fargo D.C."/>
            <person name="Farman M.L."/>
            <person name="Gathman A.C."/>
            <person name="Goldberg J."/>
            <person name="Guigo R."/>
            <person name="Hoegger P.J."/>
            <person name="Hooker J.B."/>
            <person name="Huggins A."/>
            <person name="James T.Y."/>
            <person name="Kamada T."/>
            <person name="Kilaru S."/>
            <person name="Kodira C."/>
            <person name="Kues U."/>
            <person name="Kupfer D."/>
            <person name="Kwan H.S."/>
            <person name="Lomsadze A."/>
            <person name="Li W."/>
            <person name="Lilly W.W."/>
            <person name="Ma L.J."/>
            <person name="Mackey A.J."/>
            <person name="Manning G."/>
            <person name="Martin F."/>
            <person name="Muraguchi H."/>
            <person name="Natvig D.O."/>
            <person name="Palmerini H."/>
            <person name="Ramesh M.A."/>
            <person name="Rehmeyer C.J."/>
            <person name="Roe B.A."/>
            <person name="Shenoy N."/>
            <person name="Stanke M."/>
            <person name="Ter-Hovhannisyan V."/>
            <person name="Tunlid A."/>
            <person name="Velagapudi R."/>
            <person name="Vision T.J."/>
            <person name="Zeng Q."/>
            <person name="Zolan M.E."/>
            <person name="Pukkila P.J."/>
        </authorList>
    </citation>
    <scope>NUCLEOTIDE SEQUENCE [LARGE SCALE GENOMIC DNA]</scope>
    <source>
        <strain evidence="3">Okayama-7 / 130 / ATCC MYA-4618 / FGSC 9003</strain>
    </source>
</reference>